<feature type="domain" description="Disease resistance R13L4/SHOC-2-like LRR" evidence="4">
    <location>
        <begin position="494"/>
        <end position="598"/>
    </location>
</feature>
<dbReference type="PRINTS" id="PR00364">
    <property type="entry name" value="DISEASERSIST"/>
</dbReference>
<dbReference type="Gene3D" id="3.80.10.10">
    <property type="entry name" value="Ribonuclease Inhibitor"/>
    <property type="match status" value="1"/>
</dbReference>
<dbReference type="InterPro" id="IPR036388">
    <property type="entry name" value="WH-like_DNA-bd_sf"/>
</dbReference>
<dbReference type="AlphaFoldDB" id="A0A371HCZ8"/>
<keyword evidence="2" id="KW-0611">Plant defense</keyword>
<evidence type="ECO:0000256" key="1">
    <source>
        <dbReference type="ARBA" id="ARBA00022737"/>
    </source>
</evidence>
<evidence type="ECO:0000313" key="5">
    <source>
        <dbReference type="EMBL" id="RDY00635.1"/>
    </source>
</evidence>
<dbReference type="PANTHER" id="PTHR23155">
    <property type="entry name" value="DISEASE RESISTANCE PROTEIN RP"/>
    <property type="match status" value="1"/>
</dbReference>
<organism evidence="5 6">
    <name type="scientific">Mucuna pruriens</name>
    <name type="common">Velvet bean</name>
    <name type="synonym">Dolichos pruriens</name>
    <dbReference type="NCBI Taxonomy" id="157652"/>
    <lineage>
        <taxon>Eukaryota</taxon>
        <taxon>Viridiplantae</taxon>
        <taxon>Streptophyta</taxon>
        <taxon>Embryophyta</taxon>
        <taxon>Tracheophyta</taxon>
        <taxon>Spermatophyta</taxon>
        <taxon>Magnoliopsida</taxon>
        <taxon>eudicotyledons</taxon>
        <taxon>Gunneridae</taxon>
        <taxon>Pentapetalae</taxon>
        <taxon>rosids</taxon>
        <taxon>fabids</taxon>
        <taxon>Fabales</taxon>
        <taxon>Fabaceae</taxon>
        <taxon>Papilionoideae</taxon>
        <taxon>50 kb inversion clade</taxon>
        <taxon>NPAAA clade</taxon>
        <taxon>indigoferoid/millettioid clade</taxon>
        <taxon>Phaseoleae</taxon>
        <taxon>Mucuna</taxon>
    </lineage>
</organism>
<evidence type="ECO:0000313" key="6">
    <source>
        <dbReference type="Proteomes" id="UP000257109"/>
    </source>
</evidence>
<dbReference type="EMBL" id="QJKJ01002946">
    <property type="protein sequence ID" value="RDY00635.1"/>
    <property type="molecule type" value="Genomic_DNA"/>
</dbReference>
<dbReference type="InterPro" id="IPR055414">
    <property type="entry name" value="LRR_R13L4/SHOC2-like"/>
</dbReference>
<dbReference type="InterPro" id="IPR027417">
    <property type="entry name" value="P-loop_NTPase"/>
</dbReference>
<reference evidence="5" key="1">
    <citation type="submission" date="2018-05" db="EMBL/GenBank/DDBJ databases">
        <title>Draft genome of Mucuna pruriens seed.</title>
        <authorList>
            <person name="Nnadi N.E."/>
            <person name="Vos R."/>
            <person name="Hasami M.H."/>
            <person name="Devisetty U.K."/>
            <person name="Aguiy J.C."/>
        </authorList>
    </citation>
    <scope>NUCLEOTIDE SEQUENCE [LARGE SCALE GENOMIC DNA]</scope>
    <source>
        <strain evidence="5">JCA_2017</strain>
    </source>
</reference>
<comment type="caution">
    <text evidence="5">The sequence shown here is derived from an EMBL/GenBank/DDBJ whole genome shotgun (WGS) entry which is preliminary data.</text>
</comment>
<feature type="non-terminal residue" evidence="5">
    <location>
        <position position="1"/>
    </location>
</feature>
<evidence type="ECO:0000259" key="3">
    <source>
        <dbReference type="Pfam" id="PF23559"/>
    </source>
</evidence>
<proteinExistence type="predicted"/>
<dbReference type="InterPro" id="IPR032675">
    <property type="entry name" value="LRR_dom_sf"/>
</dbReference>
<accession>A0A371HCZ8</accession>
<dbReference type="OrthoDB" id="1397969at2759"/>
<protein>
    <submittedName>
        <fullName evidence="5">Disease resistance protein RGA4</fullName>
    </submittedName>
</protein>
<dbReference type="Pfam" id="PF23559">
    <property type="entry name" value="WHD_DRP"/>
    <property type="match status" value="1"/>
</dbReference>
<feature type="domain" description="Disease resistance protein winged helix" evidence="3">
    <location>
        <begin position="348"/>
        <end position="418"/>
    </location>
</feature>
<dbReference type="Gene3D" id="3.40.50.300">
    <property type="entry name" value="P-loop containing nucleotide triphosphate hydrolases"/>
    <property type="match status" value="1"/>
</dbReference>
<keyword evidence="6" id="KW-1185">Reference proteome</keyword>
<dbReference type="Proteomes" id="UP000257109">
    <property type="component" value="Unassembled WGS sequence"/>
</dbReference>
<dbReference type="SUPFAM" id="SSF52540">
    <property type="entry name" value="P-loop containing nucleoside triphosphate hydrolases"/>
    <property type="match status" value="1"/>
</dbReference>
<dbReference type="PANTHER" id="PTHR23155:SF1211">
    <property type="entry name" value="OS09G0313500 PROTEIN"/>
    <property type="match status" value="1"/>
</dbReference>
<name>A0A371HCZ8_MUCPR</name>
<dbReference type="InterPro" id="IPR044974">
    <property type="entry name" value="Disease_R_plants"/>
</dbReference>
<keyword evidence="1" id="KW-0677">Repeat</keyword>
<gene>
    <name evidence="5" type="primary">RGA4</name>
    <name evidence="5" type="ORF">CR513_16157</name>
</gene>
<dbReference type="Pfam" id="PF23598">
    <property type="entry name" value="LRR_14"/>
    <property type="match status" value="1"/>
</dbReference>
<dbReference type="InterPro" id="IPR058922">
    <property type="entry name" value="WHD_DRP"/>
</dbReference>
<dbReference type="GO" id="GO:0098542">
    <property type="term" value="P:defense response to other organism"/>
    <property type="evidence" value="ECO:0007669"/>
    <property type="project" value="TreeGrafter"/>
</dbReference>
<sequence>MEASAAPKTFEQILQKIEEIVNDENSKNLFDMIKECDVKATAILKQQLGNVLTGLEKLDTESSSKKASMRFFSKGSSSQIPLNTLKMKAIEDLERIARKAEYLNGTREALVGIAEEGLELVGRKKEKEDIIDQLTSVSRSRDGARRVPVIIIAGLAGIGKTKLASHVCQDREVQNHVGFPTRVICTNYNTFDADSIAKRVIDDTTNSTNRIIILDDWRLEIGDQHVKALQDKLKKAGLCLTAIIITARSCLVPRNIAASPVKLNALPALNEIESVSLFKKTLGQDKADDSSKPMLAKCYGVPQAIMTMAKWQHSPPPRSQFTELTEELIYSYYYDEVLTHLWFTYCSLFPRRYEFDAERLIHLWMAEGFLSSSNLSPEVIGRGYLRNLVERSIFQDVTEDKFGEVKSCKMHPLMHDIARFLADRENINVDLNGDKVHQHVLRASFDLSLGFDEGIPAPLNKAKQLTSILFLRADPHLDLPLKLKMSAKVLKDIFMNFKKLKVLDLRKLNIEEVPSSIEELKDLKYLDLSENVMKELPSSITKLTKLETLKLYDCKNLKKLPKDFKNLAQLKHLDLEGCLGFTDREMSKISALQTLSTFVKPRGTRNAQ</sequence>
<evidence type="ECO:0000259" key="4">
    <source>
        <dbReference type="Pfam" id="PF23598"/>
    </source>
</evidence>
<dbReference type="SUPFAM" id="SSF52058">
    <property type="entry name" value="L domain-like"/>
    <property type="match status" value="1"/>
</dbReference>
<dbReference type="Gene3D" id="1.10.10.10">
    <property type="entry name" value="Winged helix-like DNA-binding domain superfamily/Winged helix DNA-binding domain"/>
    <property type="match status" value="1"/>
</dbReference>
<evidence type="ECO:0000256" key="2">
    <source>
        <dbReference type="ARBA" id="ARBA00022821"/>
    </source>
</evidence>